<dbReference type="EMBL" id="CM056744">
    <property type="protein sequence ID" value="KAJ8668627.1"/>
    <property type="molecule type" value="Genomic_DNA"/>
</dbReference>
<organism evidence="1 2">
    <name type="scientific">Eretmocerus hayati</name>
    <dbReference type="NCBI Taxonomy" id="131215"/>
    <lineage>
        <taxon>Eukaryota</taxon>
        <taxon>Metazoa</taxon>
        <taxon>Ecdysozoa</taxon>
        <taxon>Arthropoda</taxon>
        <taxon>Hexapoda</taxon>
        <taxon>Insecta</taxon>
        <taxon>Pterygota</taxon>
        <taxon>Neoptera</taxon>
        <taxon>Endopterygota</taxon>
        <taxon>Hymenoptera</taxon>
        <taxon>Apocrita</taxon>
        <taxon>Proctotrupomorpha</taxon>
        <taxon>Chalcidoidea</taxon>
        <taxon>Aphelinidae</taxon>
        <taxon>Aphelininae</taxon>
        <taxon>Eretmocerus</taxon>
    </lineage>
</organism>
<accession>A0ACC2NBT3</accession>
<sequence>MKSSGGSTSQSSSKFSPSGRIHKEPNAVLTGIKSNQCVEMYRRKVDITDPILREPFNYGWKRELAYRANPKKIPADIYYHPPKEKMVLYKRLKKSRSKLARNKTNGRNVNKNKIINWYSTLRSNIEVADFLELCYPGGELTVHNFSFSRKLLGLNDPEKEFIRFPKKRVRKIASDIAEKGDKSSTRTRSEPDLRNSKKTSGLSKIKRVSRKKNVNSTSSKLDETKKNAPRLLSISTKRPLCKRKLPSRIRTPVASTSVEQNLPKSKQNSRVYKKKYGRRRKLPLSSKQPASMNGTASSTPHIIFCETLISSTSDSPTDNLPTSTNADLNEYNPLEGLDSISVSSQTPSSIIPFKYPFLEYRDADTSVEELITASDHNQDSLVMNPLSEDLDEIHTKPRIFEPKIELVDKEPYLDVSELALDKPFHFKITISIENATDEIPEKRRFSTTFDDTPIFPQFCEALRDICPSLRDKTFTLHWQDPDGDNILVASCVELKEALSMMRNYRLIRFDVNVHNSNGLSERKTHWPE</sequence>
<dbReference type="Proteomes" id="UP001239111">
    <property type="component" value="Chromosome 4"/>
</dbReference>
<evidence type="ECO:0000313" key="2">
    <source>
        <dbReference type="Proteomes" id="UP001239111"/>
    </source>
</evidence>
<evidence type="ECO:0000313" key="1">
    <source>
        <dbReference type="EMBL" id="KAJ8668627.1"/>
    </source>
</evidence>
<comment type="caution">
    <text evidence="1">The sequence shown here is derived from an EMBL/GenBank/DDBJ whole genome shotgun (WGS) entry which is preliminary data.</text>
</comment>
<gene>
    <name evidence="1" type="ORF">QAD02_010290</name>
</gene>
<keyword evidence="2" id="KW-1185">Reference proteome</keyword>
<protein>
    <submittedName>
        <fullName evidence="1">Uncharacterized protein</fullName>
    </submittedName>
</protein>
<reference evidence="1" key="1">
    <citation type="submission" date="2023-04" db="EMBL/GenBank/DDBJ databases">
        <title>A chromosome-level genome assembly of the parasitoid wasp Eretmocerus hayati.</title>
        <authorList>
            <person name="Zhong Y."/>
            <person name="Liu S."/>
            <person name="Liu Y."/>
        </authorList>
    </citation>
    <scope>NUCLEOTIDE SEQUENCE</scope>
    <source>
        <strain evidence="1">ZJU_SS_LIU_2023</strain>
    </source>
</reference>
<proteinExistence type="predicted"/>
<name>A0ACC2NBT3_9HYME</name>